<dbReference type="GO" id="GO:0050830">
    <property type="term" value="P:defense response to Gram-positive bacterium"/>
    <property type="evidence" value="ECO:0007669"/>
    <property type="project" value="UniProtKB-ARBA"/>
</dbReference>
<evidence type="ECO:0000256" key="8">
    <source>
        <dbReference type="ARBA" id="ARBA00023022"/>
    </source>
</evidence>
<evidence type="ECO:0000313" key="11">
    <source>
        <dbReference type="EnsemblMetazoa" id="ENSAATROPP013932"/>
    </source>
</evidence>
<dbReference type="EnsemblMetazoa" id="ENSAATROPT015834">
    <property type="protein sequence ID" value="ENSAATROPP013932"/>
    <property type="gene ID" value="ENSAATROPG012951"/>
</dbReference>
<evidence type="ECO:0000259" key="10">
    <source>
        <dbReference type="PROSITE" id="PS51378"/>
    </source>
</evidence>
<keyword evidence="8" id="KW-0044">Antibiotic</keyword>
<dbReference type="GO" id="GO:0045087">
    <property type="term" value="P:innate immune response"/>
    <property type="evidence" value="ECO:0007669"/>
    <property type="project" value="UniProtKB-KW"/>
</dbReference>
<dbReference type="InterPro" id="IPR036574">
    <property type="entry name" value="Scorpion_toxin-like_sf"/>
</dbReference>
<dbReference type="InterPro" id="IPR001542">
    <property type="entry name" value="Defensin_invertebrate/fungal"/>
</dbReference>
<keyword evidence="6" id="KW-0391">Immunity</keyword>
<keyword evidence="12" id="KW-1185">Reference proteome</keyword>
<dbReference type="Proteomes" id="UP000075880">
    <property type="component" value="Unassembled WGS sequence"/>
</dbReference>
<dbReference type="Pfam" id="PF01097">
    <property type="entry name" value="Defensin_2"/>
    <property type="match status" value="1"/>
</dbReference>
<sequence length="168" mass="18461">MIARPCRWFLDAPPRIIVQAYIKRRSVAHRIIQSTASVANYSRKRQSYLSLYSIVEMSFKSNVSLPRTSIVLLVVLLAVCVNGYPWKQGGQDENGAAVETALALEQEAEPSLVPEARGAPEEHQRFKRATCDLTSGTSAGSSICAAHCLVKGFRGGYCNDKLVCVCRN</sequence>
<evidence type="ECO:0000256" key="1">
    <source>
        <dbReference type="ARBA" id="ARBA00004613"/>
    </source>
</evidence>
<dbReference type="PROSITE" id="PS51378">
    <property type="entry name" value="INVERT_DEFENSINS"/>
    <property type="match status" value="1"/>
</dbReference>
<evidence type="ECO:0000256" key="7">
    <source>
        <dbReference type="ARBA" id="ARBA00022940"/>
    </source>
</evidence>
<dbReference type="CDD" id="cd21806">
    <property type="entry name" value="DEFL_defensin-like"/>
    <property type="match status" value="1"/>
</dbReference>
<protein>
    <recommendedName>
        <fullName evidence="10">Invertebrate defensins family profile domain-containing protein</fullName>
    </recommendedName>
</protein>
<evidence type="ECO:0000313" key="12">
    <source>
        <dbReference type="Proteomes" id="UP000075880"/>
    </source>
</evidence>
<evidence type="ECO:0000256" key="5">
    <source>
        <dbReference type="ARBA" id="ARBA00022729"/>
    </source>
</evidence>
<dbReference type="SUPFAM" id="SSF57095">
    <property type="entry name" value="Scorpion toxin-like"/>
    <property type="match status" value="1"/>
</dbReference>
<dbReference type="GO" id="GO:0005615">
    <property type="term" value="C:extracellular space"/>
    <property type="evidence" value="ECO:0007669"/>
    <property type="project" value="TreeGrafter"/>
</dbReference>
<keyword evidence="4" id="KW-0399">Innate immunity</keyword>
<feature type="domain" description="Invertebrate defensins family profile" evidence="10">
    <location>
        <begin position="128"/>
        <end position="168"/>
    </location>
</feature>
<evidence type="ECO:0000256" key="9">
    <source>
        <dbReference type="ARBA" id="ARBA00023157"/>
    </source>
</evidence>
<proteinExistence type="predicted"/>
<comment type="subcellular location">
    <subcellularLocation>
        <location evidence="1">Secreted</location>
    </subcellularLocation>
</comment>
<keyword evidence="5" id="KW-0732">Signal</keyword>
<dbReference type="PANTHER" id="PTHR13645">
    <property type="entry name" value="DEFENSIN"/>
    <property type="match status" value="1"/>
</dbReference>
<evidence type="ECO:0000256" key="2">
    <source>
        <dbReference type="ARBA" id="ARBA00022525"/>
    </source>
</evidence>
<accession>A0AAG5DRK8</accession>
<keyword evidence="2" id="KW-0964">Secreted</keyword>
<evidence type="ECO:0000256" key="3">
    <source>
        <dbReference type="ARBA" id="ARBA00022529"/>
    </source>
</evidence>
<dbReference type="FunFam" id="3.30.30.10:FF:000005">
    <property type="entry name" value="Defensin"/>
    <property type="match status" value="1"/>
</dbReference>
<keyword evidence="7" id="KW-0211">Defensin</keyword>
<dbReference type="AlphaFoldDB" id="A0AAG5DRK8"/>
<keyword evidence="3" id="KW-0929">Antimicrobial</keyword>
<dbReference type="PANTHER" id="PTHR13645:SF0">
    <property type="entry name" value="DEFENSIN"/>
    <property type="match status" value="1"/>
</dbReference>
<evidence type="ECO:0000256" key="4">
    <source>
        <dbReference type="ARBA" id="ARBA00022588"/>
    </source>
</evidence>
<dbReference type="GO" id="GO:0006959">
    <property type="term" value="P:humoral immune response"/>
    <property type="evidence" value="ECO:0007669"/>
    <property type="project" value="TreeGrafter"/>
</dbReference>
<name>A0AAG5DRK8_ANOAO</name>
<organism evidence="11 12">
    <name type="scientific">Anopheles atroparvus</name>
    <name type="common">European mosquito</name>
    <dbReference type="NCBI Taxonomy" id="41427"/>
    <lineage>
        <taxon>Eukaryota</taxon>
        <taxon>Metazoa</taxon>
        <taxon>Ecdysozoa</taxon>
        <taxon>Arthropoda</taxon>
        <taxon>Hexapoda</taxon>
        <taxon>Insecta</taxon>
        <taxon>Pterygota</taxon>
        <taxon>Neoptera</taxon>
        <taxon>Endopterygota</taxon>
        <taxon>Diptera</taxon>
        <taxon>Nematocera</taxon>
        <taxon>Culicoidea</taxon>
        <taxon>Culicidae</taxon>
        <taxon>Anophelinae</taxon>
        <taxon>Anopheles</taxon>
    </lineage>
</organism>
<reference evidence="11" key="1">
    <citation type="submission" date="2024-04" db="UniProtKB">
        <authorList>
            <consortium name="EnsemblMetazoa"/>
        </authorList>
    </citation>
    <scope>IDENTIFICATION</scope>
    <source>
        <strain evidence="11">EBRO</strain>
    </source>
</reference>
<evidence type="ECO:0000256" key="6">
    <source>
        <dbReference type="ARBA" id="ARBA00022859"/>
    </source>
</evidence>
<dbReference type="Gene3D" id="3.30.30.10">
    <property type="entry name" value="Knottin, scorpion toxin-like"/>
    <property type="match status" value="1"/>
</dbReference>
<keyword evidence="9" id="KW-1015">Disulfide bond</keyword>